<evidence type="ECO:0000313" key="2">
    <source>
        <dbReference type="Proteomes" id="UP001732700"/>
    </source>
</evidence>
<evidence type="ECO:0000313" key="1">
    <source>
        <dbReference type="EnsemblPlants" id="AVESA.00010b.r2.2CG0304640.1.CDS"/>
    </source>
</evidence>
<accession>A0ACD5USH4</accession>
<keyword evidence="2" id="KW-1185">Reference proteome</keyword>
<organism evidence="1 2">
    <name type="scientific">Avena sativa</name>
    <name type="common">Oat</name>
    <dbReference type="NCBI Taxonomy" id="4498"/>
    <lineage>
        <taxon>Eukaryota</taxon>
        <taxon>Viridiplantae</taxon>
        <taxon>Streptophyta</taxon>
        <taxon>Embryophyta</taxon>
        <taxon>Tracheophyta</taxon>
        <taxon>Spermatophyta</taxon>
        <taxon>Magnoliopsida</taxon>
        <taxon>Liliopsida</taxon>
        <taxon>Poales</taxon>
        <taxon>Poaceae</taxon>
        <taxon>BOP clade</taxon>
        <taxon>Pooideae</taxon>
        <taxon>Poodae</taxon>
        <taxon>Poeae</taxon>
        <taxon>Poeae Chloroplast Group 1 (Aveneae type)</taxon>
        <taxon>Aveninae</taxon>
        <taxon>Avena</taxon>
    </lineage>
</organism>
<name>A0ACD5USH4_AVESA</name>
<protein>
    <submittedName>
        <fullName evidence="1">Uncharacterized protein</fullName>
    </submittedName>
</protein>
<dbReference type="Proteomes" id="UP001732700">
    <property type="component" value="Chromosome 2C"/>
</dbReference>
<reference evidence="1" key="2">
    <citation type="submission" date="2025-09" db="UniProtKB">
        <authorList>
            <consortium name="EnsemblPlants"/>
        </authorList>
    </citation>
    <scope>IDENTIFICATION</scope>
</reference>
<proteinExistence type="predicted"/>
<reference evidence="1" key="1">
    <citation type="submission" date="2021-05" db="EMBL/GenBank/DDBJ databases">
        <authorList>
            <person name="Scholz U."/>
            <person name="Mascher M."/>
            <person name="Fiebig A."/>
        </authorList>
    </citation>
    <scope>NUCLEOTIDE SEQUENCE [LARGE SCALE GENOMIC DNA]</scope>
</reference>
<sequence length="485" mass="53778">MARDSGSRFHFCGIAIVVHGGSLSDRDPSANNPGGGRTRPPREVVEISSDEEEEEVDGSALVARKLRFDEVGDEGANLGVGKKKSESCCGKEDEDCVVLDSDPDGAVAVGEENGSAGFGGSSDDLLIVAEKGQVACRDFPHPRHLCSILPFISTSHFKHCSMCYCFVCDAPAPCIYWGTGVWTDDHCHGTDKEMRWKILRQAIKCGPLPASHLDQHQAVLYPAMEPHRQQDIQRQVSTPQSDPSFLSGNTVGAPRASPLTRDGRGGENAHTARATRLETPFRQALYQRGEDEEYTSEDDEYTSQKAKVYVGNLDYDIVSEDLDELFGQAGFVEFSEVMYSQQTGQSRGFGFVTMSSVKDAELAVKMFNGFKMLGRRLTVAARRVARAETPPLRQSESPFRLYVGKLPSQASDSWLEELFSEHGEVVEARVVKEHDGWTWRSRGFGFVKMATEEESYLAIEALDKQMMEGRPLRVEVAKEQLRQRF</sequence>
<dbReference type="EnsemblPlants" id="AVESA.00010b.r2.2CG0304640.1">
    <property type="protein sequence ID" value="AVESA.00010b.r2.2CG0304640.1.CDS"/>
    <property type="gene ID" value="AVESA.00010b.r2.2CG0304640"/>
</dbReference>